<sequence>MANLCYVKVVDMYACAIALWINNPIFFFNRGAALTKVWQFRDATFDSYEAIGLEPRYLLAYYRLGCAYFESRKNIEVVRECFIKALHLNPNNEDALTSIEVCLSYL</sequence>
<dbReference type="Proteomes" id="UP001497480">
    <property type="component" value="Unassembled WGS sequence"/>
</dbReference>
<dbReference type="PANTHER" id="PTHR45831">
    <property type="entry name" value="LD24721P"/>
    <property type="match status" value="1"/>
</dbReference>
<evidence type="ECO:0000313" key="4">
    <source>
        <dbReference type="Proteomes" id="UP001497480"/>
    </source>
</evidence>
<dbReference type="SUPFAM" id="SSF48452">
    <property type="entry name" value="TPR-like"/>
    <property type="match status" value="1"/>
</dbReference>
<accession>A0AAV1WL73</accession>
<dbReference type="GO" id="GO:0072380">
    <property type="term" value="C:TRC complex"/>
    <property type="evidence" value="ECO:0007669"/>
    <property type="project" value="TreeGrafter"/>
</dbReference>
<dbReference type="GO" id="GO:0060090">
    <property type="term" value="F:molecular adaptor activity"/>
    <property type="evidence" value="ECO:0007669"/>
    <property type="project" value="TreeGrafter"/>
</dbReference>
<dbReference type="AlphaFoldDB" id="A0AAV1WL73"/>
<dbReference type="GO" id="GO:0006620">
    <property type="term" value="P:post-translational protein targeting to endoplasmic reticulum membrane"/>
    <property type="evidence" value="ECO:0007669"/>
    <property type="project" value="TreeGrafter"/>
</dbReference>
<protein>
    <submittedName>
        <fullName evidence="3">Uncharacterized protein</fullName>
    </submittedName>
</protein>
<dbReference type="InterPro" id="IPR047150">
    <property type="entry name" value="SGT"/>
</dbReference>
<dbReference type="InterPro" id="IPR011990">
    <property type="entry name" value="TPR-like_helical_dom_sf"/>
</dbReference>
<evidence type="ECO:0000256" key="2">
    <source>
        <dbReference type="ARBA" id="ARBA00022803"/>
    </source>
</evidence>
<comment type="caution">
    <text evidence="3">The sequence shown here is derived from an EMBL/GenBank/DDBJ whole genome shotgun (WGS) entry which is preliminary data.</text>
</comment>
<name>A0AAV1WL73_LUPLU</name>
<evidence type="ECO:0000256" key="1">
    <source>
        <dbReference type="ARBA" id="ARBA00022737"/>
    </source>
</evidence>
<keyword evidence="4" id="KW-1185">Reference proteome</keyword>
<dbReference type="EMBL" id="CAXHTB010000007">
    <property type="protein sequence ID" value="CAL0309566.1"/>
    <property type="molecule type" value="Genomic_DNA"/>
</dbReference>
<keyword evidence="1" id="KW-0677">Repeat</keyword>
<evidence type="ECO:0000313" key="3">
    <source>
        <dbReference type="EMBL" id="CAL0309566.1"/>
    </source>
</evidence>
<dbReference type="GO" id="GO:0016020">
    <property type="term" value="C:membrane"/>
    <property type="evidence" value="ECO:0007669"/>
    <property type="project" value="TreeGrafter"/>
</dbReference>
<proteinExistence type="predicted"/>
<gene>
    <name evidence="3" type="ORF">LLUT_LOCUS10626</name>
</gene>
<reference evidence="3 4" key="1">
    <citation type="submission" date="2024-03" db="EMBL/GenBank/DDBJ databases">
        <authorList>
            <person name="Martinez-Hernandez J."/>
        </authorList>
    </citation>
    <scope>NUCLEOTIDE SEQUENCE [LARGE SCALE GENOMIC DNA]</scope>
</reference>
<dbReference type="Gene3D" id="1.25.40.10">
    <property type="entry name" value="Tetratricopeptide repeat domain"/>
    <property type="match status" value="1"/>
</dbReference>
<dbReference type="PANTHER" id="PTHR45831:SF2">
    <property type="entry name" value="LD24721P"/>
    <property type="match status" value="1"/>
</dbReference>
<organism evidence="3 4">
    <name type="scientific">Lupinus luteus</name>
    <name type="common">European yellow lupine</name>
    <dbReference type="NCBI Taxonomy" id="3873"/>
    <lineage>
        <taxon>Eukaryota</taxon>
        <taxon>Viridiplantae</taxon>
        <taxon>Streptophyta</taxon>
        <taxon>Embryophyta</taxon>
        <taxon>Tracheophyta</taxon>
        <taxon>Spermatophyta</taxon>
        <taxon>Magnoliopsida</taxon>
        <taxon>eudicotyledons</taxon>
        <taxon>Gunneridae</taxon>
        <taxon>Pentapetalae</taxon>
        <taxon>rosids</taxon>
        <taxon>fabids</taxon>
        <taxon>Fabales</taxon>
        <taxon>Fabaceae</taxon>
        <taxon>Papilionoideae</taxon>
        <taxon>50 kb inversion clade</taxon>
        <taxon>genistoids sensu lato</taxon>
        <taxon>core genistoids</taxon>
        <taxon>Genisteae</taxon>
        <taxon>Lupinus</taxon>
    </lineage>
</organism>
<keyword evidence="2" id="KW-0802">TPR repeat</keyword>